<name>S2EAX0_9ARCH</name>
<feature type="non-terminal residue" evidence="3">
    <location>
        <position position="1"/>
    </location>
</feature>
<evidence type="ECO:0000256" key="2">
    <source>
        <dbReference type="SAM" id="Phobius"/>
    </source>
</evidence>
<feature type="region of interest" description="Disordered" evidence="1">
    <location>
        <begin position="32"/>
        <end position="70"/>
    </location>
</feature>
<dbReference type="RefSeq" id="WP_010190018.1">
    <property type="nucleotide sequence ID" value="NZ_AHJG01000043.1"/>
</dbReference>
<gene>
    <name evidence="3" type="ORF">BG20_I2365</name>
</gene>
<organism evidence="3 4">
    <name type="scientific">Candidatus Nitrosarchaeum limnium BG20</name>
    <dbReference type="NCBI Taxonomy" id="859192"/>
    <lineage>
        <taxon>Archaea</taxon>
        <taxon>Nitrososphaerota</taxon>
        <taxon>Nitrososphaeria</taxon>
        <taxon>Nitrosopumilales</taxon>
        <taxon>Nitrosopumilaceae</taxon>
        <taxon>Nitrosarchaeum</taxon>
    </lineage>
</organism>
<sequence>PDKVESKDDPILIYAVIGIGVAGTGAVIGIKLHGKGSGGNDTKKIESDKQEDDRDTSPHVEVRITGGIEK</sequence>
<dbReference type="Proteomes" id="UP000014065">
    <property type="component" value="Unassembled WGS sequence"/>
</dbReference>
<protein>
    <submittedName>
        <fullName evidence="3">Uncharacterized protein</fullName>
    </submittedName>
</protein>
<keyword evidence="2" id="KW-1133">Transmembrane helix</keyword>
<dbReference type="AlphaFoldDB" id="S2EAX0"/>
<keyword evidence="2" id="KW-0812">Transmembrane</keyword>
<comment type="caution">
    <text evidence="3">The sequence shown here is derived from an EMBL/GenBank/DDBJ whole genome shotgun (WGS) entry which is preliminary data.</text>
</comment>
<proteinExistence type="predicted"/>
<dbReference type="EMBL" id="AHJG01000043">
    <property type="protein sequence ID" value="EPA06511.1"/>
    <property type="molecule type" value="Genomic_DNA"/>
</dbReference>
<feature type="compositionally biased region" description="Basic and acidic residues" evidence="1">
    <location>
        <begin position="41"/>
        <end position="70"/>
    </location>
</feature>
<evidence type="ECO:0000313" key="3">
    <source>
        <dbReference type="EMBL" id="EPA06511.1"/>
    </source>
</evidence>
<feature type="transmembrane region" description="Helical" evidence="2">
    <location>
        <begin position="12"/>
        <end position="30"/>
    </location>
</feature>
<evidence type="ECO:0000256" key="1">
    <source>
        <dbReference type="SAM" id="MobiDB-lite"/>
    </source>
</evidence>
<keyword evidence="4" id="KW-1185">Reference proteome</keyword>
<evidence type="ECO:0000313" key="4">
    <source>
        <dbReference type="Proteomes" id="UP000014065"/>
    </source>
</evidence>
<reference evidence="3 4" key="1">
    <citation type="journal article" date="2012" name="J. Bacteriol.">
        <title>Genome Sequence of "Candidatus Nitrosoarchaeum limnia" BG20, a Low-Salinity Ammonia-Oxidizing Archaeon from the San Francisco Bay Estuary.</title>
        <authorList>
            <person name="Mosier A.C."/>
            <person name="Allen E.E."/>
            <person name="Kim M."/>
            <person name="Ferriera S."/>
            <person name="Francis C.A."/>
        </authorList>
    </citation>
    <scope>NUCLEOTIDE SEQUENCE [LARGE SCALE GENOMIC DNA]</scope>
    <source>
        <strain evidence="3 4">BG20</strain>
    </source>
</reference>
<accession>S2EAX0</accession>
<keyword evidence="2" id="KW-0472">Membrane</keyword>